<dbReference type="GO" id="GO:0001228">
    <property type="term" value="F:DNA-binding transcription activator activity, RNA polymerase II-specific"/>
    <property type="evidence" value="ECO:0007669"/>
    <property type="project" value="TreeGrafter"/>
</dbReference>
<reference evidence="7 8" key="1">
    <citation type="journal article" date="2022" name="Nat. Ecol. Evol.">
        <title>A masculinizing supergene underlies an exaggerated male reproductive morph in a spider.</title>
        <authorList>
            <person name="Hendrickx F."/>
            <person name="De Corte Z."/>
            <person name="Sonet G."/>
            <person name="Van Belleghem S.M."/>
            <person name="Kostlbacher S."/>
            <person name="Vangestel C."/>
        </authorList>
    </citation>
    <scope>NUCLEOTIDE SEQUENCE [LARGE SCALE GENOMIC DNA]</scope>
    <source>
        <strain evidence="7">W744_W776</strain>
    </source>
</reference>
<organism evidence="7 8">
    <name type="scientific">Oedothorax gibbosus</name>
    <dbReference type="NCBI Taxonomy" id="931172"/>
    <lineage>
        <taxon>Eukaryota</taxon>
        <taxon>Metazoa</taxon>
        <taxon>Ecdysozoa</taxon>
        <taxon>Arthropoda</taxon>
        <taxon>Chelicerata</taxon>
        <taxon>Arachnida</taxon>
        <taxon>Araneae</taxon>
        <taxon>Araneomorphae</taxon>
        <taxon>Entelegynae</taxon>
        <taxon>Araneoidea</taxon>
        <taxon>Linyphiidae</taxon>
        <taxon>Erigoninae</taxon>
        <taxon>Oedothorax</taxon>
    </lineage>
</organism>
<feature type="region of interest" description="Disordered" evidence="5">
    <location>
        <begin position="106"/>
        <end position="142"/>
    </location>
</feature>
<name>A0AAV6VK80_9ARAC</name>
<dbReference type="GO" id="GO:0000122">
    <property type="term" value="P:negative regulation of transcription by RNA polymerase II"/>
    <property type="evidence" value="ECO:0007669"/>
    <property type="project" value="TreeGrafter"/>
</dbReference>
<feature type="domain" description="HMG box" evidence="6">
    <location>
        <begin position="39"/>
        <end position="107"/>
    </location>
</feature>
<feature type="region of interest" description="Disordered" evidence="5">
    <location>
        <begin position="1"/>
        <end position="37"/>
    </location>
</feature>
<comment type="subcellular location">
    <subcellularLocation>
        <location evidence="1">Nucleus</location>
    </subcellularLocation>
</comment>
<dbReference type="PROSITE" id="PS50118">
    <property type="entry name" value="HMG_BOX_2"/>
    <property type="match status" value="1"/>
</dbReference>
<dbReference type="InterPro" id="IPR050140">
    <property type="entry name" value="SRY-related_HMG-box_TF-like"/>
</dbReference>
<evidence type="ECO:0000259" key="6">
    <source>
        <dbReference type="PROSITE" id="PS50118"/>
    </source>
</evidence>
<dbReference type="EMBL" id="JAFNEN010000074">
    <property type="protein sequence ID" value="KAG8196081.1"/>
    <property type="molecule type" value="Genomic_DNA"/>
</dbReference>
<dbReference type="Pfam" id="PF00505">
    <property type="entry name" value="HMG_box"/>
    <property type="match status" value="1"/>
</dbReference>
<feature type="DNA-binding region" description="HMG box" evidence="4">
    <location>
        <begin position="39"/>
        <end position="107"/>
    </location>
</feature>
<dbReference type="Proteomes" id="UP000827092">
    <property type="component" value="Unassembled WGS sequence"/>
</dbReference>
<dbReference type="InterPro" id="IPR036910">
    <property type="entry name" value="HMG_box_dom_sf"/>
</dbReference>
<keyword evidence="3 4" id="KW-0539">Nucleus</keyword>
<dbReference type="GO" id="GO:0030182">
    <property type="term" value="P:neuron differentiation"/>
    <property type="evidence" value="ECO:0007669"/>
    <property type="project" value="TreeGrafter"/>
</dbReference>
<evidence type="ECO:0000256" key="4">
    <source>
        <dbReference type="PROSITE-ProRule" id="PRU00267"/>
    </source>
</evidence>
<keyword evidence="2 4" id="KW-0238">DNA-binding</keyword>
<feature type="compositionally biased region" description="Polar residues" evidence="5">
    <location>
        <begin position="1"/>
        <end position="24"/>
    </location>
</feature>
<dbReference type="Gene3D" id="1.10.30.10">
    <property type="entry name" value="High mobility group box domain"/>
    <property type="match status" value="1"/>
</dbReference>
<dbReference type="SMART" id="SM00398">
    <property type="entry name" value="HMG"/>
    <property type="match status" value="1"/>
</dbReference>
<dbReference type="SUPFAM" id="SSF47095">
    <property type="entry name" value="HMG-box"/>
    <property type="match status" value="1"/>
</dbReference>
<evidence type="ECO:0000313" key="7">
    <source>
        <dbReference type="EMBL" id="KAG8196081.1"/>
    </source>
</evidence>
<dbReference type="PANTHER" id="PTHR10270">
    <property type="entry name" value="SOX TRANSCRIPTION FACTOR"/>
    <property type="match status" value="1"/>
</dbReference>
<dbReference type="InterPro" id="IPR009071">
    <property type="entry name" value="HMG_box_dom"/>
</dbReference>
<dbReference type="AlphaFoldDB" id="A0AAV6VK80"/>
<dbReference type="PANTHER" id="PTHR10270:SF323">
    <property type="entry name" value="TRANSCRIPTION FACTOR SOX-14-RELATED"/>
    <property type="match status" value="1"/>
</dbReference>
<dbReference type="FunFam" id="1.10.30.10:FF:000002">
    <property type="entry name" value="transcription factor Sox-2"/>
    <property type="match status" value="1"/>
</dbReference>
<evidence type="ECO:0000256" key="5">
    <source>
        <dbReference type="SAM" id="MobiDB-lite"/>
    </source>
</evidence>
<evidence type="ECO:0000256" key="3">
    <source>
        <dbReference type="ARBA" id="ARBA00023242"/>
    </source>
</evidence>
<comment type="caution">
    <text evidence="7">The sequence shown here is derived from an EMBL/GenBank/DDBJ whole genome shotgun (WGS) entry which is preliminary data.</text>
</comment>
<feature type="compositionally biased region" description="Basic and acidic residues" evidence="5">
    <location>
        <begin position="116"/>
        <end position="125"/>
    </location>
</feature>
<evidence type="ECO:0000256" key="1">
    <source>
        <dbReference type="ARBA" id="ARBA00004123"/>
    </source>
</evidence>
<feature type="compositionally biased region" description="Low complexity" evidence="5">
    <location>
        <begin position="291"/>
        <end position="302"/>
    </location>
</feature>
<gene>
    <name evidence="7" type="ORF">JTE90_007821</name>
</gene>
<dbReference type="GO" id="GO:0005634">
    <property type="term" value="C:nucleus"/>
    <property type="evidence" value="ECO:0007669"/>
    <property type="project" value="UniProtKB-SubCell"/>
</dbReference>
<dbReference type="GO" id="GO:0000978">
    <property type="term" value="F:RNA polymerase II cis-regulatory region sequence-specific DNA binding"/>
    <property type="evidence" value="ECO:0007669"/>
    <property type="project" value="TreeGrafter"/>
</dbReference>
<evidence type="ECO:0000256" key="2">
    <source>
        <dbReference type="ARBA" id="ARBA00023125"/>
    </source>
</evidence>
<evidence type="ECO:0000313" key="8">
    <source>
        <dbReference type="Proteomes" id="UP000827092"/>
    </source>
</evidence>
<keyword evidence="8" id="KW-1185">Reference proteome</keyword>
<feature type="region of interest" description="Disordered" evidence="5">
    <location>
        <begin position="291"/>
        <end position="319"/>
    </location>
</feature>
<dbReference type="GO" id="GO:0007420">
    <property type="term" value="P:brain development"/>
    <property type="evidence" value="ECO:0007669"/>
    <property type="project" value="TreeGrafter"/>
</dbReference>
<protein>
    <recommendedName>
        <fullName evidence="6">HMG box domain-containing protein</fullName>
    </recommendedName>
</protein>
<proteinExistence type="predicted"/>
<accession>A0AAV6VK80</accession>
<sequence>MEISDVESSSAKINATNSVSNSPRPYTDAVNTRKVSKHVKRPMNAFIVWSQIERKKILVESPDVHNAEISKQLGTRWKELPDELRKPFVAEANRLRELHELEFPGYKYKPKKRKKDVKDPRDVRSKGRPPNNYKSHPPSFIPDSLIKQRKKLLPKIISSPSNTALKNLPFAPAERVERFGTDVLQTKDYKSNINQNSRESLGGLSAMAKQLQSNNANPGDQLNDLTTAVPKPDPEALNSFSFSVYEKKFSVKNGQLAECINEPIKYKIEQNSTTSVDQNLQESAKETKNTLLGELPSSLPSPNIANSEKSRRGRKSGYHIDGSLTSGSVCALADSNKDGEGLEQFDNLTKMVIKNSVASESIIKSIYRRYELLRKTNLNYSSSNEFDFPEGNIPTLSELFGENWIEAKREFKMP</sequence>